<evidence type="ECO:0000313" key="2">
    <source>
        <dbReference type="Proteomes" id="UP000827408"/>
    </source>
</evidence>
<accession>A0AAE7RYW4</accession>
<proteinExistence type="predicted"/>
<sequence length="232" mass="26287">MTHKDIYEKFMIEYDKENVTTSYPSLTEYEIATLLDKAYLALIAQKFTGNNTRKVPFEGDEKAVEDLQPLIRTTTSNVLSGTTLLGYFIYPLQSDVLYIISIMFTNADGTKLSSKQIHSTDMYKFTKSVNNNPWSKLLMYCILNKLIIVAKDTLDYSNIVSPVEAVSAIYTYIKSPEKFVDENKLISLQDTILFELSDTMAEELINLALIMATEVVESPRLLTKAQLKGLES</sequence>
<dbReference type="Proteomes" id="UP000827408">
    <property type="component" value="Segment"/>
</dbReference>
<dbReference type="GeneID" id="75687055"/>
<dbReference type="EMBL" id="MZ130491">
    <property type="protein sequence ID" value="QWM90629.1"/>
    <property type="molecule type" value="Genomic_DNA"/>
</dbReference>
<name>A0AAE7RYW4_9CAUD</name>
<organism evidence="1 2">
    <name type="scientific">uncultured phage cr61_1</name>
    <dbReference type="NCBI Taxonomy" id="2986417"/>
    <lineage>
        <taxon>Viruses</taxon>
        <taxon>Duplodnaviria</taxon>
        <taxon>Heunggongvirae</taxon>
        <taxon>Uroviricota</taxon>
        <taxon>Caudoviricetes</taxon>
        <taxon>Crassvirales</taxon>
        <taxon>Suoliviridae</taxon>
        <taxon>Oafivirinae</taxon>
        <taxon>Bohxovirus</taxon>
        <taxon>Bohxovirus oralis</taxon>
    </lineage>
</organism>
<gene>
    <name evidence="1" type="primary">gp_67562</name>
</gene>
<dbReference type="KEGG" id="vg:75687055"/>
<evidence type="ECO:0000313" key="1">
    <source>
        <dbReference type="EMBL" id="QWM90629.1"/>
    </source>
</evidence>
<reference evidence="1 2" key="1">
    <citation type="submission" date="2021-04" db="EMBL/GenBank/DDBJ databases">
        <authorList>
            <person name="Shkoporov A.N."/>
            <person name="Stockdale S.R."/>
            <person name="Guerin E."/>
            <person name="Ross R.P."/>
            <person name="Hill C."/>
        </authorList>
    </citation>
    <scope>NUCLEOTIDE SEQUENCE [LARGE SCALE GENOMIC DNA]</scope>
    <source>
        <strain evidence="2">cr61_1</strain>
    </source>
</reference>
<protein>
    <submittedName>
        <fullName evidence="1">Uncharacterized protein</fullName>
    </submittedName>
</protein>
<dbReference type="RefSeq" id="YP_010509569.1">
    <property type="nucleotide sequence ID" value="NC_067209.1"/>
</dbReference>
<keyword evidence="2" id="KW-1185">Reference proteome</keyword>